<dbReference type="GO" id="GO:0008168">
    <property type="term" value="F:methyltransferase activity"/>
    <property type="evidence" value="ECO:0007669"/>
    <property type="project" value="UniProtKB-KW"/>
</dbReference>
<dbReference type="Proteomes" id="UP000316425">
    <property type="component" value="Unassembled WGS sequence"/>
</dbReference>
<dbReference type="OrthoDB" id="465705at2"/>
<dbReference type="InterPro" id="IPR041698">
    <property type="entry name" value="Methyltransf_25"/>
</dbReference>
<dbReference type="AlphaFoldDB" id="A0A556PS86"/>
<accession>A0A556PS86</accession>
<evidence type="ECO:0000256" key="2">
    <source>
        <dbReference type="ARBA" id="ARBA00022679"/>
    </source>
</evidence>
<dbReference type="InterPro" id="IPR029063">
    <property type="entry name" value="SAM-dependent_MTases_sf"/>
</dbReference>
<proteinExistence type="predicted"/>
<evidence type="ECO:0000256" key="1">
    <source>
        <dbReference type="ARBA" id="ARBA00022603"/>
    </source>
</evidence>
<feature type="domain" description="Methyltransferase" evidence="3">
    <location>
        <begin position="51"/>
        <end position="144"/>
    </location>
</feature>
<evidence type="ECO:0000313" key="4">
    <source>
        <dbReference type="EMBL" id="TSJ67239.1"/>
    </source>
</evidence>
<organism evidence="4 5">
    <name type="scientific">Allobacillus salarius</name>
    <dbReference type="NCBI Taxonomy" id="1955272"/>
    <lineage>
        <taxon>Bacteria</taxon>
        <taxon>Bacillati</taxon>
        <taxon>Bacillota</taxon>
        <taxon>Bacilli</taxon>
        <taxon>Bacillales</taxon>
        <taxon>Bacillaceae</taxon>
        <taxon>Allobacillus</taxon>
    </lineage>
</organism>
<evidence type="ECO:0000259" key="3">
    <source>
        <dbReference type="Pfam" id="PF13649"/>
    </source>
</evidence>
<evidence type="ECO:0000313" key="5">
    <source>
        <dbReference type="Proteomes" id="UP000316425"/>
    </source>
</evidence>
<gene>
    <name evidence="4" type="ORF">FPQ13_02985</name>
</gene>
<name>A0A556PS86_9BACI</name>
<keyword evidence="5" id="KW-1185">Reference proteome</keyword>
<dbReference type="SUPFAM" id="SSF53335">
    <property type="entry name" value="S-adenosyl-L-methionine-dependent methyltransferases"/>
    <property type="match status" value="1"/>
</dbReference>
<reference evidence="4 5" key="1">
    <citation type="submission" date="2019-07" db="EMBL/GenBank/DDBJ databases">
        <title>Allobacillus sp. nov. SKP isolated from shrimp paste of Euphausiacea.</title>
        <authorList>
            <person name="Kanchanasin P."/>
            <person name="Tanasupawat S."/>
            <person name="Shi W."/>
            <person name="Wu L."/>
            <person name="Ma J."/>
        </authorList>
    </citation>
    <scope>NUCLEOTIDE SEQUENCE [LARGE SCALE GENOMIC DNA]</scope>
    <source>
        <strain evidence="4 5">SKP4-8</strain>
    </source>
</reference>
<dbReference type="PANTHER" id="PTHR43861:SF1">
    <property type="entry name" value="TRANS-ACONITATE 2-METHYLTRANSFERASE"/>
    <property type="match status" value="1"/>
</dbReference>
<dbReference type="GO" id="GO:0032259">
    <property type="term" value="P:methylation"/>
    <property type="evidence" value="ECO:0007669"/>
    <property type="project" value="UniProtKB-KW"/>
</dbReference>
<dbReference type="CDD" id="cd02440">
    <property type="entry name" value="AdoMet_MTases"/>
    <property type="match status" value="1"/>
</dbReference>
<protein>
    <submittedName>
        <fullName evidence="4">Class I SAM-dependent methyltransferase</fullName>
    </submittedName>
</protein>
<sequence length="210" mass="24396">MLNKQGFNLWADYYDRTVQLSEENDSYPFAGYKEILNTIFNEAMQTEQSSVLDIGIGTGTLTSKLYEYGHQIDGIDFSSEMIAIAQEKMPYAQLYEWDITDGLPRQIQGKTYQTIISTYTLHHLTDEKKVQFIASLLPLLRDDGKLLIGDVAFWSRVKLEKCHQHYLDEWDHDEFYFVYEELKEVLEDLCTIHFHPVSHCGGIFVISNMS</sequence>
<dbReference type="RefSeq" id="WP_144087828.1">
    <property type="nucleotide sequence ID" value="NZ_VMHE01000002.1"/>
</dbReference>
<comment type="caution">
    <text evidence="4">The sequence shown here is derived from an EMBL/GenBank/DDBJ whole genome shotgun (WGS) entry which is preliminary data.</text>
</comment>
<keyword evidence="1 4" id="KW-0489">Methyltransferase</keyword>
<keyword evidence="2 4" id="KW-0808">Transferase</keyword>
<dbReference type="PANTHER" id="PTHR43861">
    <property type="entry name" value="TRANS-ACONITATE 2-METHYLTRANSFERASE-RELATED"/>
    <property type="match status" value="1"/>
</dbReference>
<dbReference type="Pfam" id="PF13649">
    <property type="entry name" value="Methyltransf_25"/>
    <property type="match status" value="1"/>
</dbReference>
<dbReference type="EMBL" id="VMHE01000002">
    <property type="protein sequence ID" value="TSJ67239.1"/>
    <property type="molecule type" value="Genomic_DNA"/>
</dbReference>
<dbReference type="Gene3D" id="3.40.50.150">
    <property type="entry name" value="Vaccinia Virus protein VP39"/>
    <property type="match status" value="1"/>
</dbReference>